<evidence type="ECO:0000313" key="5">
    <source>
        <dbReference type="Proteomes" id="UP001589718"/>
    </source>
</evidence>
<dbReference type="PANTHER" id="PTHR10837:SF8">
    <property type="entry name" value="PROTEIN-ARGININE DEIMINASE"/>
    <property type="match status" value="1"/>
</dbReference>
<proteinExistence type="predicted"/>
<dbReference type="Pfam" id="PF03068">
    <property type="entry name" value="PAD"/>
    <property type="match status" value="1"/>
</dbReference>
<dbReference type="Gene3D" id="2.60.40.1700">
    <property type="entry name" value="Protein-arginine deiminase, central domain"/>
    <property type="match status" value="1"/>
</dbReference>
<dbReference type="Gene3D" id="3.75.10.10">
    <property type="entry name" value="L-arginine/glycine Amidinotransferase, Chain A"/>
    <property type="match status" value="1"/>
</dbReference>
<name>A0ABV5PNG6_STRCM</name>
<reference evidence="4 5" key="1">
    <citation type="submission" date="2024-09" db="EMBL/GenBank/DDBJ databases">
        <authorList>
            <person name="Sun Q."/>
            <person name="Mori K."/>
        </authorList>
    </citation>
    <scope>NUCLEOTIDE SEQUENCE [LARGE SCALE GENOMIC DNA]</scope>
    <source>
        <strain evidence="4 5">JCM 4362</strain>
    </source>
</reference>
<dbReference type="InterPro" id="IPR036556">
    <property type="entry name" value="PAD_central_sf"/>
</dbReference>
<dbReference type="PANTHER" id="PTHR10837">
    <property type="entry name" value="PEPTIDYLARGININE DEIMINASE"/>
    <property type="match status" value="1"/>
</dbReference>
<protein>
    <submittedName>
        <fullName evidence="4">Protein-arginine deiminase family protein</fullName>
    </submittedName>
</protein>
<dbReference type="EMBL" id="JBHMCR010000024">
    <property type="protein sequence ID" value="MFB9524763.1"/>
    <property type="molecule type" value="Genomic_DNA"/>
</dbReference>
<keyword evidence="5" id="KW-1185">Reference proteome</keyword>
<dbReference type="InterPro" id="IPR004303">
    <property type="entry name" value="PAD"/>
</dbReference>
<accession>A0ABV5PNG6</accession>
<dbReference type="SUPFAM" id="SSF55909">
    <property type="entry name" value="Pentein"/>
    <property type="match status" value="1"/>
</dbReference>
<evidence type="ECO:0000259" key="3">
    <source>
        <dbReference type="Pfam" id="PF03068"/>
    </source>
</evidence>
<feature type="chain" id="PRO_5046751303" evidence="2">
    <location>
        <begin position="28"/>
        <end position="621"/>
    </location>
</feature>
<sequence length="621" mass="67486">MLGHHARTASAVLVALLVTAVTTAATAAPAPTAPPAPDLRADVNQDGRVDLTGDTDEPGEDRWRPGRGAVFLPNLDDDARRCRATAADLDRVDPAVDERLAACHDAADERVNGERDARDLAPLRVRPMRVADDAAGHLGVSPVQAPYVRLFVRRDGELTALKGELTARELRAGIELAVEGRDVVRDPRRWNGEVDIVLTVRQGGAAASDRVRMRVAPVLVQHDLQRAESVFAAAPGPGSGIVPGWIGARYRPSEWKPFADSLRRAAERAGLPRDKLTFTPGTAQWWRDIWRQDTVEPGTVSMPAPGGVHRMRMLLRAPVVWPASELGPSTLSRSARLLFRELRGPDVGVVQQFTRARPANVDDLQNFAGNFESVPPYPGHPQGRIVHGTSADRAPDPSFVRMLAAQGQQAPIAVDTSWLLVGHTDETVHVVRADNARGWTLMVSDPRLATRLLREASARGGGGRLLFEGTTAEGRPTVDAVLGDTAFLAGNERAARHVDAQVDTLLRETGLSERELVRVPVLYAWGRFDPSIPRERAVAYSPGLANGLSLSARDYAAPDPHGPMVGREDLFRTATERALRRQGVRVSWVENFKWAHLAGGEVHCATNALRDTSGGTPWWRP</sequence>
<keyword evidence="2" id="KW-0732">Signal</keyword>
<dbReference type="Proteomes" id="UP001589718">
    <property type="component" value="Unassembled WGS sequence"/>
</dbReference>
<feature type="domain" description="Protein-arginine deiminase C-terminal" evidence="3">
    <location>
        <begin position="207"/>
        <end position="619"/>
    </location>
</feature>
<dbReference type="SUPFAM" id="SSF110083">
    <property type="entry name" value="Peptidylarginine deiminase Pad4, middle domain"/>
    <property type="match status" value="1"/>
</dbReference>
<organism evidence="4 5">
    <name type="scientific">Streptomyces cremeus</name>
    <dbReference type="NCBI Taxonomy" id="66881"/>
    <lineage>
        <taxon>Bacteria</taxon>
        <taxon>Bacillati</taxon>
        <taxon>Actinomycetota</taxon>
        <taxon>Actinomycetes</taxon>
        <taxon>Kitasatosporales</taxon>
        <taxon>Streptomycetaceae</taxon>
        <taxon>Streptomyces</taxon>
    </lineage>
</organism>
<feature type="region of interest" description="Disordered" evidence="1">
    <location>
        <begin position="26"/>
        <end position="66"/>
    </location>
</feature>
<evidence type="ECO:0000313" key="4">
    <source>
        <dbReference type="EMBL" id="MFB9524763.1"/>
    </source>
</evidence>
<dbReference type="InterPro" id="IPR013530">
    <property type="entry name" value="PAD_C"/>
</dbReference>
<feature type="compositionally biased region" description="Basic and acidic residues" evidence="1">
    <location>
        <begin position="39"/>
        <end position="51"/>
    </location>
</feature>
<evidence type="ECO:0000256" key="2">
    <source>
        <dbReference type="SAM" id="SignalP"/>
    </source>
</evidence>
<comment type="caution">
    <text evidence="4">The sequence shown here is derived from an EMBL/GenBank/DDBJ whole genome shotgun (WGS) entry which is preliminary data.</text>
</comment>
<evidence type="ECO:0000256" key="1">
    <source>
        <dbReference type="SAM" id="MobiDB-lite"/>
    </source>
</evidence>
<feature type="signal peptide" evidence="2">
    <location>
        <begin position="1"/>
        <end position="27"/>
    </location>
</feature>
<dbReference type="RefSeq" id="WP_345219507.1">
    <property type="nucleotide sequence ID" value="NZ_BAAAXE010000002.1"/>
</dbReference>
<gene>
    <name evidence="4" type="ORF">ACFFTU_33005</name>
</gene>